<dbReference type="PANTHER" id="PTHR43664">
    <property type="entry name" value="MONOAMINE OXIDASE-RELATED"/>
    <property type="match status" value="1"/>
</dbReference>
<dbReference type="AlphaFoldDB" id="L0D600"/>
<dbReference type="Gene3D" id="3.10.129.10">
    <property type="entry name" value="Hotdog Thioesterase"/>
    <property type="match status" value="1"/>
</dbReference>
<dbReference type="KEGG" id="saci:Sinac_0236"/>
<sequence length="156" mass="16938">MQSGGDDRLYLDDLHTGQRFTSGFHEVNEAQIKAFASQFDPQPFHLDNEAAQDSFFGGLVASGWHTAAITMRLLVGGAAPIAGGVIGAGGEIQWPRPTRPGDTLRVVSEVLEVKPSRSRPDRGIVTLRSETRNQEDQVVQILTAKLVVPRRPATAH</sequence>
<accession>L0D600</accession>
<reference evidence="2 3" key="1">
    <citation type="submission" date="2012-02" db="EMBL/GenBank/DDBJ databases">
        <title>Complete sequence of chromosome of Singulisphaera acidiphila DSM 18658.</title>
        <authorList>
            <consortium name="US DOE Joint Genome Institute (JGI-PGF)"/>
            <person name="Lucas S."/>
            <person name="Copeland A."/>
            <person name="Lapidus A."/>
            <person name="Glavina del Rio T."/>
            <person name="Dalin E."/>
            <person name="Tice H."/>
            <person name="Bruce D."/>
            <person name="Goodwin L."/>
            <person name="Pitluck S."/>
            <person name="Peters L."/>
            <person name="Ovchinnikova G."/>
            <person name="Chertkov O."/>
            <person name="Kyrpides N."/>
            <person name="Mavromatis K."/>
            <person name="Ivanova N."/>
            <person name="Brettin T."/>
            <person name="Detter J.C."/>
            <person name="Han C."/>
            <person name="Larimer F."/>
            <person name="Land M."/>
            <person name="Hauser L."/>
            <person name="Markowitz V."/>
            <person name="Cheng J.-F."/>
            <person name="Hugenholtz P."/>
            <person name="Woyke T."/>
            <person name="Wu D."/>
            <person name="Tindall B."/>
            <person name="Pomrenke H."/>
            <person name="Brambilla E."/>
            <person name="Klenk H.-P."/>
            <person name="Eisen J.A."/>
        </authorList>
    </citation>
    <scope>NUCLEOTIDE SEQUENCE [LARGE SCALE GENOMIC DNA]</scope>
    <source>
        <strain evidence="3">ATCC BAA-1392 / DSM 18658 / VKM B-2454 / MOB10</strain>
    </source>
</reference>
<dbReference type="PANTHER" id="PTHR43664:SF1">
    <property type="entry name" value="BETA-METHYLMALYL-COA DEHYDRATASE"/>
    <property type="match status" value="1"/>
</dbReference>
<keyword evidence="3" id="KW-1185">Reference proteome</keyword>
<evidence type="ECO:0000259" key="1">
    <source>
        <dbReference type="Pfam" id="PF01575"/>
    </source>
</evidence>
<dbReference type="InterPro" id="IPR002539">
    <property type="entry name" value="MaoC-like_dom"/>
</dbReference>
<dbReference type="Proteomes" id="UP000010798">
    <property type="component" value="Chromosome"/>
</dbReference>
<organism evidence="2 3">
    <name type="scientific">Singulisphaera acidiphila (strain ATCC BAA-1392 / DSM 18658 / VKM B-2454 / MOB10)</name>
    <dbReference type="NCBI Taxonomy" id="886293"/>
    <lineage>
        <taxon>Bacteria</taxon>
        <taxon>Pseudomonadati</taxon>
        <taxon>Planctomycetota</taxon>
        <taxon>Planctomycetia</taxon>
        <taxon>Isosphaerales</taxon>
        <taxon>Isosphaeraceae</taxon>
        <taxon>Singulisphaera</taxon>
    </lineage>
</organism>
<dbReference type="InterPro" id="IPR052342">
    <property type="entry name" value="MCH/BMMD"/>
</dbReference>
<dbReference type="OrthoDB" id="9801625at2"/>
<dbReference type="CDD" id="cd03454">
    <property type="entry name" value="YdeM"/>
    <property type="match status" value="1"/>
</dbReference>
<name>L0D600_SINAD</name>
<dbReference type="RefSeq" id="WP_015243872.1">
    <property type="nucleotide sequence ID" value="NC_019892.1"/>
</dbReference>
<feature type="domain" description="MaoC-like" evidence="1">
    <location>
        <begin position="26"/>
        <end position="127"/>
    </location>
</feature>
<dbReference type="STRING" id="886293.Sinac_0236"/>
<dbReference type="SUPFAM" id="SSF54637">
    <property type="entry name" value="Thioesterase/thiol ester dehydrase-isomerase"/>
    <property type="match status" value="1"/>
</dbReference>
<dbReference type="eggNOG" id="COG2030">
    <property type="taxonomic scope" value="Bacteria"/>
</dbReference>
<evidence type="ECO:0000313" key="2">
    <source>
        <dbReference type="EMBL" id="AGA24687.1"/>
    </source>
</evidence>
<protein>
    <submittedName>
        <fullName evidence="2">Acyl dehydratase</fullName>
    </submittedName>
</protein>
<proteinExistence type="predicted"/>
<dbReference type="HOGENOM" id="CLU_094876_1_0_0"/>
<dbReference type="InterPro" id="IPR029069">
    <property type="entry name" value="HotDog_dom_sf"/>
</dbReference>
<dbReference type="Pfam" id="PF01575">
    <property type="entry name" value="MaoC_dehydratas"/>
    <property type="match status" value="1"/>
</dbReference>
<gene>
    <name evidence="2" type="ordered locus">Sinac_0236</name>
</gene>
<dbReference type="EMBL" id="CP003364">
    <property type="protein sequence ID" value="AGA24687.1"/>
    <property type="molecule type" value="Genomic_DNA"/>
</dbReference>
<evidence type="ECO:0000313" key="3">
    <source>
        <dbReference type="Proteomes" id="UP000010798"/>
    </source>
</evidence>